<dbReference type="AlphaFoldDB" id="A0A5J4URZ1"/>
<gene>
    <name evidence="1" type="ORF">EZS28_031590</name>
</gene>
<comment type="caution">
    <text evidence="1">The sequence shown here is derived from an EMBL/GenBank/DDBJ whole genome shotgun (WGS) entry which is preliminary data.</text>
</comment>
<sequence length="155" mass="18140">MNEPSVWKAPKQQWMNPRARTMMMINEQTQQQTVKEGSMPQMMIDFGNVPVPSRLMTRLTEWDKIGCKLMITNGAQPEWTSPIALLLLQQMKQPRQFKGNPIQEQEYQNQSKDELKNGIIQEIDSIQVCDPTSNVSRKDGRLRKILNYKRINFFI</sequence>
<dbReference type="EMBL" id="SNRW01013211">
    <property type="protein sequence ID" value="KAA6372880.1"/>
    <property type="molecule type" value="Genomic_DNA"/>
</dbReference>
<dbReference type="Proteomes" id="UP000324800">
    <property type="component" value="Unassembled WGS sequence"/>
</dbReference>
<protein>
    <submittedName>
        <fullName evidence="1">Uncharacterized protein</fullName>
    </submittedName>
</protein>
<evidence type="ECO:0000313" key="2">
    <source>
        <dbReference type="Proteomes" id="UP000324800"/>
    </source>
</evidence>
<dbReference type="OrthoDB" id="427924at2759"/>
<evidence type="ECO:0000313" key="1">
    <source>
        <dbReference type="EMBL" id="KAA6372880.1"/>
    </source>
</evidence>
<accession>A0A5J4URZ1</accession>
<proteinExistence type="predicted"/>
<name>A0A5J4URZ1_9EUKA</name>
<organism evidence="1 2">
    <name type="scientific">Streblomastix strix</name>
    <dbReference type="NCBI Taxonomy" id="222440"/>
    <lineage>
        <taxon>Eukaryota</taxon>
        <taxon>Metamonada</taxon>
        <taxon>Preaxostyla</taxon>
        <taxon>Oxymonadida</taxon>
        <taxon>Streblomastigidae</taxon>
        <taxon>Streblomastix</taxon>
    </lineage>
</organism>
<reference evidence="1 2" key="1">
    <citation type="submission" date="2019-03" db="EMBL/GenBank/DDBJ databases">
        <title>Single cell metagenomics reveals metabolic interactions within the superorganism composed of flagellate Streblomastix strix and complex community of Bacteroidetes bacteria on its surface.</title>
        <authorList>
            <person name="Treitli S.C."/>
            <person name="Kolisko M."/>
            <person name="Husnik F."/>
            <person name="Keeling P."/>
            <person name="Hampl V."/>
        </authorList>
    </citation>
    <scope>NUCLEOTIDE SEQUENCE [LARGE SCALE GENOMIC DNA]</scope>
    <source>
        <strain evidence="1">ST1C</strain>
    </source>
</reference>